<dbReference type="AlphaFoldDB" id="A0A1R3KIK0"/>
<dbReference type="Proteomes" id="UP000187203">
    <property type="component" value="Unassembled WGS sequence"/>
</dbReference>
<comment type="caution">
    <text evidence="1">The sequence shown here is derived from an EMBL/GenBank/DDBJ whole genome shotgun (WGS) entry which is preliminary data.</text>
</comment>
<gene>
    <name evidence="1" type="ORF">COLO4_07805</name>
</gene>
<keyword evidence="2" id="KW-1185">Reference proteome</keyword>
<organism evidence="1 2">
    <name type="scientific">Corchorus olitorius</name>
    <dbReference type="NCBI Taxonomy" id="93759"/>
    <lineage>
        <taxon>Eukaryota</taxon>
        <taxon>Viridiplantae</taxon>
        <taxon>Streptophyta</taxon>
        <taxon>Embryophyta</taxon>
        <taxon>Tracheophyta</taxon>
        <taxon>Spermatophyta</taxon>
        <taxon>Magnoliopsida</taxon>
        <taxon>eudicotyledons</taxon>
        <taxon>Gunneridae</taxon>
        <taxon>Pentapetalae</taxon>
        <taxon>rosids</taxon>
        <taxon>malvids</taxon>
        <taxon>Malvales</taxon>
        <taxon>Malvaceae</taxon>
        <taxon>Grewioideae</taxon>
        <taxon>Apeibeae</taxon>
        <taxon>Corchorus</taxon>
    </lineage>
</organism>
<proteinExistence type="predicted"/>
<dbReference type="EMBL" id="AWUE01013460">
    <property type="protein sequence ID" value="OMP06912.1"/>
    <property type="molecule type" value="Genomic_DNA"/>
</dbReference>
<evidence type="ECO:0000313" key="2">
    <source>
        <dbReference type="Proteomes" id="UP000187203"/>
    </source>
</evidence>
<protein>
    <submittedName>
        <fullName evidence="1">Uncharacterized protein</fullName>
    </submittedName>
</protein>
<reference evidence="2" key="1">
    <citation type="submission" date="2013-09" db="EMBL/GenBank/DDBJ databases">
        <title>Corchorus olitorius genome sequencing.</title>
        <authorList>
            <person name="Alam M."/>
            <person name="Haque M.S."/>
            <person name="Islam M.S."/>
            <person name="Emdad E.M."/>
            <person name="Islam M.M."/>
            <person name="Ahmed B."/>
            <person name="Halim A."/>
            <person name="Hossen Q.M.M."/>
            <person name="Hossain M.Z."/>
            <person name="Ahmed R."/>
            <person name="Khan M.M."/>
            <person name="Islam R."/>
            <person name="Rashid M.M."/>
            <person name="Khan S.A."/>
            <person name="Rahman M.S."/>
            <person name="Alam M."/>
            <person name="Yahiya A.S."/>
            <person name="Khan M.S."/>
            <person name="Azam M.S."/>
            <person name="Haque T."/>
            <person name="Lashkar M.Z.H."/>
            <person name="Akhand A.I."/>
            <person name="Morshed G."/>
            <person name="Roy S."/>
            <person name="Uddin K.S."/>
            <person name="Rabeya T."/>
            <person name="Hossain A.S."/>
            <person name="Chowdhury A."/>
            <person name="Snigdha A.R."/>
            <person name="Mortoza M.S."/>
            <person name="Matin S.A."/>
            <person name="Hoque S.M.E."/>
            <person name="Islam M.K."/>
            <person name="Roy D.K."/>
            <person name="Haider R."/>
            <person name="Moosa M.M."/>
            <person name="Elias S.M."/>
            <person name="Hasan A.M."/>
            <person name="Jahan S."/>
            <person name="Shafiuddin M."/>
            <person name="Mahmood N."/>
            <person name="Shommy N.S."/>
        </authorList>
    </citation>
    <scope>NUCLEOTIDE SEQUENCE [LARGE SCALE GENOMIC DNA]</scope>
    <source>
        <strain evidence="2">cv. O-4</strain>
    </source>
</reference>
<accession>A0A1R3KIK0</accession>
<sequence>MADLHISRSSIRVKPEFVAKMEINVEIQSSA</sequence>
<name>A0A1R3KIK0_9ROSI</name>
<evidence type="ECO:0000313" key="1">
    <source>
        <dbReference type="EMBL" id="OMP06912.1"/>
    </source>
</evidence>